<evidence type="ECO:0000313" key="3">
    <source>
        <dbReference type="Proteomes" id="UP001318860"/>
    </source>
</evidence>
<evidence type="ECO:0000313" key="2">
    <source>
        <dbReference type="EMBL" id="KAK6115737.1"/>
    </source>
</evidence>
<evidence type="ECO:0000256" key="1">
    <source>
        <dbReference type="SAM" id="MobiDB-lite"/>
    </source>
</evidence>
<dbReference type="Proteomes" id="UP001318860">
    <property type="component" value="Unassembled WGS sequence"/>
</dbReference>
<feature type="compositionally biased region" description="Basic and acidic residues" evidence="1">
    <location>
        <begin position="105"/>
        <end position="119"/>
    </location>
</feature>
<protein>
    <submittedName>
        <fullName evidence="2">Uncharacterized protein</fullName>
    </submittedName>
</protein>
<dbReference type="PANTHER" id="PTHR34660:SF7">
    <property type="entry name" value="DNA LIGASE-LIKE PROTEIN"/>
    <property type="match status" value="1"/>
</dbReference>
<feature type="compositionally biased region" description="Basic and acidic residues" evidence="1">
    <location>
        <begin position="26"/>
        <end position="37"/>
    </location>
</feature>
<feature type="compositionally biased region" description="Basic and acidic residues" evidence="1">
    <location>
        <begin position="66"/>
        <end position="87"/>
    </location>
</feature>
<keyword evidence="3" id="KW-1185">Reference proteome</keyword>
<comment type="caution">
    <text evidence="2">The sequence shown here is derived from an EMBL/GenBank/DDBJ whole genome shotgun (WGS) entry which is preliminary data.</text>
</comment>
<organism evidence="2 3">
    <name type="scientific">Rehmannia glutinosa</name>
    <name type="common">Chinese foxglove</name>
    <dbReference type="NCBI Taxonomy" id="99300"/>
    <lineage>
        <taxon>Eukaryota</taxon>
        <taxon>Viridiplantae</taxon>
        <taxon>Streptophyta</taxon>
        <taxon>Embryophyta</taxon>
        <taxon>Tracheophyta</taxon>
        <taxon>Spermatophyta</taxon>
        <taxon>Magnoliopsida</taxon>
        <taxon>eudicotyledons</taxon>
        <taxon>Gunneridae</taxon>
        <taxon>Pentapetalae</taxon>
        <taxon>asterids</taxon>
        <taxon>lamiids</taxon>
        <taxon>Lamiales</taxon>
        <taxon>Orobanchaceae</taxon>
        <taxon>Rehmannieae</taxon>
        <taxon>Rehmannia</taxon>
    </lineage>
</organism>
<reference evidence="2 3" key="1">
    <citation type="journal article" date="2021" name="Comput. Struct. Biotechnol. J.">
        <title>De novo genome assembly of the potent medicinal plant Rehmannia glutinosa using nanopore technology.</title>
        <authorList>
            <person name="Ma L."/>
            <person name="Dong C."/>
            <person name="Song C."/>
            <person name="Wang X."/>
            <person name="Zheng X."/>
            <person name="Niu Y."/>
            <person name="Chen S."/>
            <person name="Feng W."/>
        </authorList>
    </citation>
    <scope>NUCLEOTIDE SEQUENCE [LARGE SCALE GENOMIC DNA]</scope>
    <source>
        <strain evidence="2">DH-2019</strain>
    </source>
</reference>
<feature type="region of interest" description="Disordered" evidence="1">
    <location>
        <begin position="26"/>
        <end position="87"/>
    </location>
</feature>
<dbReference type="EMBL" id="JABTTQ020003506">
    <property type="protein sequence ID" value="KAK6115737.1"/>
    <property type="molecule type" value="Genomic_DNA"/>
</dbReference>
<sequence length="308" mass="35770">MSRCFPYPLPGYTLSRARNEALIESIKLQKEKESKKEKKEKRKEKKEKRKEKKEKKERRKERRKEKKDETNQNLDKPDIVKGHIGQKDCSDTKDEFLHKGIEAETEQLERSSLTEEHARPVSLSVPSTSFDSTENSKKRKRHSSTVDDNHKHGKVTLIQLSLKKQNEFDASAKEQNLCSISGQSDIGRGFTVRNNMEQICSTSGHIEGKTGIKYMPDAVLSSKQRVELEYENLLENYFPPQIQDACFYTDNLDWLFQDRNQGDQKIRAEKRRRCASDSFSCSRSSGLWPRAEYLHGIDTYALPFTVPY</sequence>
<accession>A0ABR0U0H3</accession>
<feature type="compositionally biased region" description="Polar residues" evidence="1">
    <location>
        <begin position="124"/>
        <end position="133"/>
    </location>
</feature>
<feature type="region of interest" description="Disordered" evidence="1">
    <location>
        <begin position="105"/>
        <end position="150"/>
    </location>
</feature>
<feature type="compositionally biased region" description="Basic residues" evidence="1">
    <location>
        <begin position="38"/>
        <end position="65"/>
    </location>
</feature>
<dbReference type="PANTHER" id="PTHR34660">
    <property type="entry name" value="MYB-LIKE PROTEIN X"/>
    <property type="match status" value="1"/>
</dbReference>
<name>A0ABR0U0H3_REHGL</name>
<gene>
    <name evidence="2" type="ORF">DH2020_008006</name>
</gene>
<proteinExistence type="predicted"/>